<feature type="transmembrane region" description="Helical" evidence="2">
    <location>
        <begin position="79"/>
        <end position="98"/>
    </location>
</feature>
<evidence type="ECO:0000313" key="4">
    <source>
        <dbReference type="Proteomes" id="UP000177682"/>
    </source>
</evidence>
<keyword evidence="2" id="KW-0472">Membrane</keyword>
<dbReference type="EMBL" id="MFEY01000004">
    <property type="protein sequence ID" value="OGE90709.1"/>
    <property type="molecule type" value="Genomic_DNA"/>
</dbReference>
<feature type="transmembrane region" description="Helical" evidence="2">
    <location>
        <begin position="110"/>
        <end position="129"/>
    </location>
</feature>
<name>A0A1F5PLF2_9BACT</name>
<accession>A0A1F5PLF2</accession>
<organism evidence="3 4">
    <name type="scientific">Candidatus Doudnabacteria bacterium RIFCSPHIGHO2_12_FULL_48_16</name>
    <dbReference type="NCBI Taxonomy" id="1817838"/>
    <lineage>
        <taxon>Bacteria</taxon>
        <taxon>Candidatus Doudnaibacteriota</taxon>
    </lineage>
</organism>
<proteinExistence type="predicted"/>
<gene>
    <name evidence="3" type="ORF">A3E29_01095</name>
</gene>
<keyword evidence="2" id="KW-0812">Transmembrane</keyword>
<sequence>MNNNDHKSIKDNVLGAIETGKVIMRPKWHFLLQATLLVVGTVLSILTGIYLVSFIIFILHQTGVWFIPGFGGPRLLFTSLPWILVLIAIIFIILLEFLVKKYSFGYRKPLLYSTIGVILVVLTGGFVIAQTPLHRGLFDRARDHRLPIGGGFYRQFGMQRPPGNVAVGTVTEIIDKGFKISDPRGDIIDIIIDDKTEFPTGKDIAVDNHIVVLGQRQDSTVTADSIRKVEENDFPAPPGFRGRRPPPR</sequence>
<reference evidence="3 4" key="1">
    <citation type="journal article" date="2016" name="Nat. Commun.">
        <title>Thousands of microbial genomes shed light on interconnected biogeochemical processes in an aquifer system.</title>
        <authorList>
            <person name="Anantharaman K."/>
            <person name="Brown C.T."/>
            <person name="Hug L.A."/>
            <person name="Sharon I."/>
            <person name="Castelle C.J."/>
            <person name="Probst A.J."/>
            <person name="Thomas B.C."/>
            <person name="Singh A."/>
            <person name="Wilkins M.J."/>
            <person name="Karaoz U."/>
            <person name="Brodie E.L."/>
            <person name="Williams K.H."/>
            <person name="Hubbard S.S."/>
            <person name="Banfield J.F."/>
        </authorList>
    </citation>
    <scope>NUCLEOTIDE SEQUENCE [LARGE SCALE GENOMIC DNA]</scope>
</reference>
<dbReference type="Proteomes" id="UP000177682">
    <property type="component" value="Unassembled WGS sequence"/>
</dbReference>
<evidence type="ECO:0000256" key="2">
    <source>
        <dbReference type="SAM" id="Phobius"/>
    </source>
</evidence>
<evidence type="ECO:0000256" key="1">
    <source>
        <dbReference type="SAM" id="MobiDB-lite"/>
    </source>
</evidence>
<feature type="transmembrane region" description="Helical" evidence="2">
    <location>
        <begin position="30"/>
        <end position="59"/>
    </location>
</feature>
<dbReference type="AlphaFoldDB" id="A0A1F5PLF2"/>
<feature type="region of interest" description="Disordered" evidence="1">
    <location>
        <begin position="228"/>
        <end position="248"/>
    </location>
</feature>
<comment type="caution">
    <text evidence="3">The sequence shown here is derived from an EMBL/GenBank/DDBJ whole genome shotgun (WGS) entry which is preliminary data.</text>
</comment>
<keyword evidence="2" id="KW-1133">Transmembrane helix</keyword>
<evidence type="ECO:0000313" key="3">
    <source>
        <dbReference type="EMBL" id="OGE90709.1"/>
    </source>
</evidence>
<protein>
    <submittedName>
        <fullName evidence="3">Uncharacterized protein</fullName>
    </submittedName>
</protein>